<evidence type="ECO:0000313" key="1">
    <source>
        <dbReference type="EMBL" id="HDD45229.1"/>
    </source>
</evidence>
<accession>A0A7C0Y6Z0</accession>
<proteinExistence type="predicted"/>
<name>A0A7C0Y6Z0_DESA2</name>
<gene>
    <name evidence="1" type="ORF">ENG63_10300</name>
</gene>
<reference evidence="1" key="1">
    <citation type="journal article" date="2020" name="mSystems">
        <title>Genome- and Community-Level Interaction Insights into Carbon Utilization and Element Cycling Functions of Hydrothermarchaeota in Hydrothermal Sediment.</title>
        <authorList>
            <person name="Zhou Z."/>
            <person name="Liu Y."/>
            <person name="Xu W."/>
            <person name="Pan J."/>
            <person name="Luo Z.H."/>
            <person name="Li M."/>
        </authorList>
    </citation>
    <scope>NUCLEOTIDE SEQUENCE [LARGE SCALE GENOMIC DNA]</scope>
    <source>
        <strain evidence="1">HyVt-233</strain>
    </source>
</reference>
<organism evidence="1">
    <name type="scientific">Desulfofervidus auxilii</name>
    <dbReference type="NCBI Taxonomy" id="1621989"/>
    <lineage>
        <taxon>Bacteria</taxon>
        <taxon>Pseudomonadati</taxon>
        <taxon>Thermodesulfobacteriota</taxon>
        <taxon>Candidatus Desulfofervidia</taxon>
        <taxon>Candidatus Desulfofervidales</taxon>
        <taxon>Candidatus Desulfofervidaceae</taxon>
        <taxon>Candidatus Desulfofervidus</taxon>
    </lineage>
</organism>
<protein>
    <submittedName>
        <fullName evidence="1">Uncharacterized protein</fullName>
    </submittedName>
</protein>
<comment type="caution">
    <text evidence="1">The sequence shown here is derived from an EMBL/GenBank/DDBJ whole genome shotgun (WGS) entry which is preliminary data.</text>
</comment>
<dbReference type="EMBL" id="DRBS01000379">
    <property type="protein sequence ID" value="HDD45229.1"/>
    <property type="molecule type" value="Genomic_DNA"/>
</dbReference>
<dbReference type="AlphaFoldDB" id="A0A7C0Y6Z0"/>
<dbReference type="Proteomes" id="UP000886289">
    <property type="component" value="Unassembled WGS sequence"/>
</dbReference>
<sequence>MGIIYKFKESYSLDEFLSQEIKGIPLYTLVREARIKEIAWQKKEIITDVIEKEPSYGEAWANFFFLGLPSILGLTKGYHAQIVVRYDVWVLVKYPKEEWYRRRHYMIR</sequence>